<evidence type="ECO:0000313" key="2">
    <source>
        <dbReference type="Proteomes" id="UP000748025"/>
    </source>
</evidence>
<name>A0A9P7N5J8_9HYPO</name>
<comment type="caution">
    <text evidence="1">The sequence shown here is derived from an EMBL/GenBank/DDBJ whole genome shotgun (WGS) entry which is preliminary data.</text>
</comment>
<organism evidence="1 2">
    <name type="scientific">Claviceps pusilla</name>
    <dbReference type="NCBI Taxonomy" id="123648"/>
    <lineage>
        <taxon>Eukaryota</taxon>
        <taxon>Fungi</taxon>
        <taxon>Dikarya</taxon>
        <taxon>Ascomycota</taxon>
        <taxon>Pezizomycotina</taxon>
        <taxon>Sordariomycetes</taxon>
        <taxon>Hypocreomycetidae</taxon>
        <taxon>Hypocreales</taxon>
        <taxon>Clavicipitaceae</taxon>
        <taxon>Claviceps</taxon>
    </lineage>
</organism>
<accession>A0A9P7N5J8</accession>
<gene>
    <name evidence="1" type="ORF">E4U43_003400</name>
</gene>
<sequence length="56" mass="6117">VYHQAQRGLDSSRCPSNQHCHSCCPSRSAALVCICLPGIDRLPRNQGPRAKDQGPM</sequence>
<dbReference type="EMBL" id="SRPW01002317">
    <property type="protein sequence ID" value="KAG5993797.1"/>
    <property type="molecule type" value="Genomic_DNA"/>
</dbReference>
<keyword evidence="2" id="KW-1185">Reference proteome</keyword>
<proteinExistence type="predicted"/>
<dbReference type="Proteomes" id="UP000748025">
    <property type="component" value="Unassembled WGS sequence"/>
</dbReference>
<reference evidence="1" key="1">
    <citation type="journal article" date="2020" name="bioRxiv">
        <title>Whole genome comparisons of ergot fungi reveals the divergence and evolution of species within the genus Claviceps are the result of varying mechanisms driving genome evolution and host range expansion.</title>
        <authorList>
            <person name="Wyka S.A."/>
            <person name="Mondo S.J."/>
            <person name="Liu M."/>
            <person name="Dettman J."/>
            <person name="Nalam V."/>
            <person name="Broders K.D."/>
        </authorList>
    </citation>
    <scope>NUCLEOTIDE SEQUENCE</scope>
    <source>
        <strain evidence="1">CCC 602</strain>
    </source>
</reference>
<feature type="non-terminal residue" evidence="1">
    <location>
        <position position="56"/>
    </location>
</feature>
<protein>
    <submittedName>
        <fullName evidence="1">Uncharacterized protein</fullName>
    </submittedName>
</protein>
<dbReference type="AlphaFoldDB" id="A0A9P7N5J8"/>
<evidence type="ECO:0000313" key="1">
    <source>
        <dbReference type="EMBL" id="KAG5993797.1"/>
    </source>
</evidence>
<feature type="non-terminal residue" evidence="1">
    <location>
        <position position="1"/>
    </location>
</feature>